<gene>
    <name evidence="2" type="primary">nhaP2_1</name>
    <name evidence="2" type="ORF">A8U91_00650</name>
</gene>
<proteinExistence type="predicted"/>
<accession>A0A1B8P252</accession>
<keyword evidence="1" id="KW-1133">Transmembrane helix</keyword>
<dbReference type="Proteomes" id="UP000092504">
    <property type="component" value="Unassembled WGS sequence"/>
</dbReference>
<dbReference type="EMBL" id="MAJD01000001">
    <property type="protein sequence ID" value="OBX36309.1"/>
    <property type="molecule type" value="Genomic_DNA"/>
</dbReference>
<evidence type="ECO:0000313" key="3">
    <source>
        <dbReference type="Proteomes" id="UP000092504"/>
    </source>
</evidence>
<dbReference type="AlphaFoldDB" id="A0A1B8P252"/>
<reference evidence="2 3" key="1">
    <citation type="submission" date="2016-06" db="EMBL/GenBank/DDBJ databases">
        <title>Genome sequence of halotolerant plant growth promoting strain of Halomonas elongata HEK1 isolated from salterns of Rann of Kutch, Gujarat, India.</title>
        <authorList>
            <person name="Gaba S."/>
            <person name="Singh R.N."/>
            <person name="Abrol S."/>
            <person name="Kaushik R."/>
            <person name="Saxena A.K."/>
        </authorList>
    </citation>
    <scope>NUCLEOTIDE SEQUENCE [LARGE SCALE GENOMIC DNA]</scope>
    <source>
        <strain evidence="2 3">HEK1</strain>
    </source>
</reference>
<keyword evidence="1" id="KW-0472">Membrane</keyword>
<keyword evidence="1" id="KW-0812">Transmembrane</keyword>
<dbReference type="PATRIC" id="fig|2746.7.peg.667"/>
<sequence length="60" mass="6319">MDSINTLFLLSGFLIALSILASRLSTLVGVPLLLIFLGLGMLAGEEGVLGSSSMTMHWPL</sequence>
<feature type="transmembrane region" description="Helical" evidence="1">
    <location>
        <begin position="31"/>
        <end position="49"/>
    </location>
</feature>
<organism evidence="2 3">
    <name type="scientific">Halomonas elongata</name>
    <dbReference type="NCBI Taxonomy" id="2746"/>
    <lineage>
        <taxon>Bacteria</taxon>
        <taxon>Pseudomonadati</taxon>
        <taxon>Pseudomonadota</taxon>
        <taxon>Gammaproteobacteria</taxon>
        <taxon>Oceanospirillales</taxon>
        <taxon>Halomonadaceae</taxon>
        <taxon>Halomonas</taxon>
    </lineage>
</organism>
<evidence type="ECO:0000313" key="2">
    <source>
        <dbReference type="EMBL" id="OBX36309.1"/>
    </source>
</evidence>
<name>A0A1B8P252_HALEL</name>
<evidence type="ECO:0000256" key="1">
    <source>
        <dbReference type="SAM" id="Phobius"/>
    </source>
</evidence>
<protein>
    <submittedName>
        <fullName evidence="2">K(+)/H(+) antiporter NhaP2</fullName>
    </submittedName>
</protein>
<comment type="caution">
    <text evidence="2">The sequence shown here is derived from an EMBL/GenBank/DDBJ whole genome shotgun (WGS) entry which is preliminary data.</text>
</comment>